<keyword evidence="13" id="KW-1185">Reference proteome</keyword>
<proteinExistence type="inferred from homology"/>
<protein>
    <recommendedName>
        <fullName evidence="11">Olfactory receptor</fullName>
    </recommendedName>
</protein>
<dbReference type="SUPFAM" id="SSF81321">
    <property type="entry name" value="Family A G protein-coupled receptor-like"/>
    <property type="match status" value="1"/>
</dbReference>
<dbReference type="GeneID" id="107116376"/>
<dbReference type="CDD" id="cd15912">
    <property type="entry name" value="7tmA_OR6C-like"/>
    <property type="match status" value="1"/>
</dbReference>
<keyword evidence="7 11" id="KW-0472">Membrane</keyword>
<evidence type="ECO:0000256" key="10">
    <source>
        <dbReference type="RuleBase" id="RU000688"/>
    </source>
</evidence>
<feature type="transmembrane region" description="Helical" evidence="11">
    <location>
        <begin position="98"/>
        <end position="117"/>
    </location>
</feature>
<evidence type="ECO:0000256" key="3">
    <source>
        <dbReference type="ARBA" id="ARBA00022692"/>
    </source>
</evidence>
<dbReference type="RefSeq" id="XP_015273759.1">
    <property type="nucleotide sequence ID" value="XM_015418273.1"/>
</dbReference>
<dbReference type="PROSITE" id="PS00237">
    <property type="entry name" value="G_PROTEIN_RECEP_F1_1"/>
    <property type="match status" value="1"/>
</dbReference>
<dbReference type="InterPro" id="IPR000276">
    <property type="entry name" value="GPCR_Rhodpsn"/>
</dbReference>
<evidence type="ECO:0000256" key="4">
    <source>
        <dbReference type="ARBA" id="ARBA00022725"/>
    </source>
</evidence>
<dbReference type="InterPro" id="IPR017452">
    <property type="entry name" value="GPCR_Rhodpsn_7TM"/>
</dbReference>
<dbReference type="PANTHER" id="PTHR26454:SF18">
    <property type="entry name" value="OLFACTORY RECEPTOR 6C76"/>
    <property type="match status" value="1"/>
</dbReference>
<dbReference type="InterPro" id="IPR000725">
    <property type="entry name" value="Olfact_rcpt"/>
</dbReference>
<feature type="domain" description="G-protein coupled receptors family 1 profile" evidence="12">
    <location>
        <begin position="38"/>
        <end position="287"/>
    </location>
</feature>
<dbReference type="PROSITE" id="PS50262">
    <property type="entry name" value="G_PROTEIN_RECEP_F1_2"/>
    <property type="match status" value="1"/>
</dbReference>
<dbReference type="PRINTS" id="PR00245">
    <property type="entry name" value="OLFACTORYR"/>
</dbReference>
<feature type="transmembrane region" description="Helical" evidence="11">
    <location>
        <begin position="59"/>
        <end position="78"/>
    </location>
</feature>
<keyword evidence="5 11" id="KW-1133">Transmembrane helix</keyword>
<dbReference type="InterPro" id="IPR047132">
    <property type="entry name" value="Olfact_rcpt_6C-like"/>
</dbReference>
<dbReference type="PANTHER" id="PTHR26454">
    <property type="entry name" value="OLFACTORY RECEPTOR"/>
    <property type="match status" value="1"/>
</dbReference>
<organism evidence="13 14">
    <name type="scientific">Gekko japonicus</name>
    <name type="common">Schlegel's Japanese gecko</name>
    <dbReference type="NCBI Taxonomy" id="146911"/>
    <lineage>
        <taxon>Eukaryota</taxon>
        <taxon>Metazoa</taxon>
        <taxon>Chordata</taxon>
        <taxon>Craniata</taxon>
        <taxon>Vertebrata</taxon>
        <taxon>Euteleostomi</taxon>
        <taxon>Lepidosauria</taxon>
        <taxon>Squamata</taxon>
        <taxon>Bifurcata</taxon>
        <taxon>Gekkota</taxon>
        <taxon>Gekkonidae</taxon>
        <taxon>Gekkoninae</taxon>
        <taxon>Gekko</taxon>
    </lineage>
</organism>
<evidence type="ECO:0000256" key="5">
    <source>
        <dbReference type="ARBA" id="ARBA00022989"/>
    </source>
</evidence>
<keyword evidence="4 11" id="KW-0552">Olfaction</keyword>
<evidence type="ECO:0000256" key="8">
    <source>
        <dbReference type="ARBA" id="ARBA00023170"/>
    </source>
</evidence>
<gene>
    <name evidence="14" type="primary">LOC107116376</name>
</gene>
<comment type="subcellular location">
    <subcellularLocation>
        <location evidence="1 11">Cell membrane</location>
        <topology evidence="1 11">Multi-pass membrane protein</topology>
    </subcellularLocation>
</comment>
<dbReference type="Proteomes" id="UP000694871">
    <property type="component" value="Unplaced"/>
</dbReference>
<feature type="transmembrane region" description="Helical" evidence="11">
    <location>
        <begin position="194"/>
        <end position="216"/>
    </location>
</feature>
<keyword evidence="6 10" id="KW-0297">G-protein coupled receptor</keyword>
<evidence type="ECO:0000256" key="1">
    <source>
        <dbReference type="ARBA" id="ARBA00004651"/>
    </source>
</evidence>
<accession>A0ABM1KJ72</accession>
<dbReference type="Pfam" id="PF13853">
    <property type="entry name" value="7tm_4"/>
    <property type="match status" value="1"/>
</dbReference>
<evidence type="ECO:0000256" key="9">
    <source>
        <dbReference type="ARBA" id="ARBA00023224"/>
    </source>
</evidence>
<evidence type="ECO:0000256" key="6">
    <source>
        <dbReference type="ARBA" id="ARBA00023040"/>
    </source>
</evidence>
<dbReference type="PRINTS" id="PR00237">
    <property type="entry name" value="GPCRRHODOPSN"/>
</dbReference>
<evidence type="ECO:0000256" key="7">
    <source>
        <dbReference type="ARBA" id="ARBA00023136"/>
    </source>
</evidence>
<feature type="transmembrane region" description="Helical" evidence="11">
    <location>
        <begin position="270"/>
        <end position="289"/>
    </location>
</feature>
<dbReference type="Gene3D" id="1.20.1070.10">
    <property type="entry name" value="Rhodopsin 7-helix transmembrane proteins"/>
    <property type="match status" value="1"/>
</dbReference>
<name>A0ABM1KJ72_GEKJA</name>
<comment type="similarity">
    <text evidence="10">Belongs to the G-protein coupled receptor 1 family.</text>
</comment>
<feature type="transmembrane region" description="Helical" evidence="11">
    <location>
        <begin position="237"/>
        <end position="258"/>
    </location>
</feature>
<keyword evidence="11" id="KW-0716">Sensory transduction</keyword>
<evidence type="ECO:0000256" key="2">
    <source>
        <dbReference type="ARBA" id="ARBA00022475"/>
    </source>
</evidence>
<reference evidence="14" key="1">
    <citation type="submission" date="2025-08" db="UniProtKB">
        <authorList>
            <consortium name="RefSeq"/>
        </authorList>
    </citation>
    <scope>IDENTIFICATION</scope>
</reference>
<keyword evidence="3 10" id="KW-0812">Transmembrane</keyword>
<evidence type="ECO:0000313" key="13">
    <source>
        <dbReference type="Proteomes" id="UP000694871"/>
    </source>
</evidence>
<evidence type="ECO:0000313" key="14">
    <source>
        <dbReference type="RefSeq" id="XP_015273759.1"/>
    </source>
</evidence>
<feature type="transmembrane region" description="Helical" evidence="11">
    <location>
        <begin position="137"/>
        <end position="155"/>
    </location>
</feature>
<sequence>MNQTKIKEFLLLGFTENRKLEIFLFTLFFIMYFMIITGNLLIIVITLTDINLQTPMYFFLRNYAILEIGYTTAVIPKVLINLASGRKTISFVGCISQFFLYFFLGTTDFFLLTVMSFDRYVAICHPLWYTTIMNDHFCMLLVLLSWIGGFILIFGQTMHFVQFPFCGSNVINHFFCDNSPLRKLLCGDTKILELISFLAAVFSLLGTLAITIVSYAKIIFTVLRIPTAAGRQKTFSTCAAHIIVVSITYGSCISMYVNPVQYDGQNFNKAVAVLNNVVCPLMTPFVYSLRNKQVQNALKDAFVCKMVSCKMQSVSWRWKGESKEEHRLR</sequence>
<feature type="transmembrane region" description="Helical" evidence="11">
    <location>
        <begin position="22"/>
        <end position="47"/>
    </location>
</feature>
<keyword evidence="2 11" id="KW-1003">Cell membrane</keyword>
<evidence type="ECO:0000259" key="12">
    <source>
        <dbReference type="PROSITE" id="PS50262"/>
    </source>
</evidence>
<keyword evidence="9 10" id="KW-0807">Transducer</keyword>
<keyword evidence="8 10" id="KW-0675">Receptor</keyword>
<evidence type="ECO:0000256" key="11">
    <source>
        <dbReference type="RuleBase" id="RU363047"/>
    </source>
</evidence>